<sequence>METPDGKQSHSARVAKYLRGIHTPTPSPSMKKTFLTLHQEQQAQGSAFVEPRSPTVPHAPSHTSRIHTAADSLNSRYGPPGYVDGLRSPRPALPTAVPNTPSKPEYSSPMFRRYELMIEYANLSKFNHCPSNMYVLPAMDNLHEWFGVLFIHQGPYEGGTFRFVIKIPEHYPHARPIVMFLTDMFHPLVGKTGEFSLAQRFSEWTPNHHFIFHILHYIKSAFKLSTLKSLHDVYCPNRKALCMFHEELAIYHRLAQQCAQLSSSEAVLNDHGPSNNPIRFTEPASETSLSQPQRSDSAMTSPRSNRSRMDRDSDASDDDRLFDSPFSGFKNFANNLNRLMNN</sequence>
<protein>
    <recommendedName>
        <fullName evidence="3">UBC core domain-containing protein</fullName>
    </recommendedName>
</protein>
<dbReference type="AlphaFoldDB" id="A0A9W8AX00"/>
<dbReference type="EMBL" id="JANBQB010001046">
    <property type="protein sequence ID" value="KAJ1972479.1"/>
    <property type="molecule type" value="Genomic_DNA"/>
</dbReference>
<evidence type="ECO:0000313" key="5">
    <source>
        <dbReference type="Proteomes" id="UP001151582"/>
    </source>
</evidence>
<dbReference type="SMART" id="SM00212">
    <property type="entry name" value="UBCc"/>
    <property type="match status" value="1"/>
</dbReference>
<accession>A0A9W8AX00</accession>
<gene>
    <name evidence="4" type="ORF">H4R34_005396</name>
</gene>
<dbReference type="Gene3D" id="3.10.110.10">
    <property type="entry name" value="Ubiquitin Conjugating Enzyme"/>
    <property type="match status" value="1"/>
</dbReference>
<comment type="caution">
    <text evidence="4">The sequence shown here is derived from an EMBL/GenBank/DDBJ whole genome shotgun (WGS) entry which is preliminary data.</text>
</comment>
<dbReference type="Proteomes" id="UP001151582">
    <property type="component" value="Unassembled WGS sequence"/>
</dbReference>
<dbReference type="Pfam" id="PF00179">
    <property type="entry name" value="UQ_con"/>
    <property type="match status" value="1"/>
</dbReference>
<evidence type="ECO:0000256" key="2">
    <source>
        <dbReference type="SAM" id="MobiDB-lite"/>
    </source>
</evidence>
<keyword evidence="1" id="KW-0833">Ubl conjugation pathway</keyword>
<keyword evidence="5" id="KW-1185">Reference proteome</keyword>
<feature type="compositionally biased region" description="Basic and acidic residues" evidence="2">
    <location>
        <begin position="307"/>
        <end position="320"/>
    </location>
</feature>
<dbReference type="SUPFAM" id="SSF54495">
    <property type="entry name" value="UBC-like"/>
    <property type="match status" value="1"/>
</dbReference>
<evidence type="ECO:0000256" key="1">
    <source>
        <dbReference type="ARBA" id="ARBA00022786"/>
    </source>
</evidence>
<dbReference type="InterPro" id="IPR016135">
    <property type="entry name" value="UBQ-conjugating_enzyme/RWD"/>
</dbReference>
<evidence type="ECO:0000259" key="3">
    <source>
        <dbReference type="PROSITE" id="PS50127"/>
    </source>
</evidence>
<dbReference type="InterPro" id="IPR050113">
    <property type="entry name" value="Ub_conjugating_enzyme"/>
</dbReference>
<organism evidence="4 5">
    <name type="scientific">Dimargaris verticillata</name>
    <dbReference type="NCBI Taxonomy" id="2761393"/>
    <lineage>
        <taxon>Eukaryota</taxon>
        <taxon>Fungi</taxon>
        <taxon>Fungi incertae sedis</taxon>
        <taxon>Zoopagomycota</taxon>
        <taxon>Kickxellomycotina</taxon>
        <taxon>Dimargaritomycetes</taxon>
        <taxon>Dimargaritales</taxon>
        <taxon>Dimargaritaceae</taxon>
        <taxon>Dimargaris</taxon>
    </lineage>
</organism>
<feature type="region of interest" description="Disordered" evidence="2">
    <location>
        <begin position="270"/>
        <end position="320"/>
    </location>
</feature>
<reference evidence="4" key="1">
    <citation type="submission" date="2022-07" db="EMBL/GenBank/DDBJ databases">
        <title>Phylogenomic reconstructions and comparative analyses of Kickxellomycotina fungi.</title>
        <authorList>
            <person name="Reynolds N.K."/>
            <person name="Stajich J.E."/>
            <person name="Barry K."/>
            <person name="Grigoriev I.V."/>
            <person name="Crous P."/>
            <person name="Smith M.E."/>
        </authorList>
    </citation>
    <scope>NUCLEOTIDE SEQUENCE</scope>
    <source>
        <strain evidence="4">RSA 567</strain>
    </source>
</reference>
<dbReference type="PROSITE" id="PS50127">
    <property type="entry name" value="UBC_2"/>
    <property type="match status" value="1"/>
</dbReference>
<feature type="compositionally biased region" description="Polar residues" evidence="2">
    <location>
        <begin position="270"/>
        <end position="300"/>
    </location>
</feature>
<dbReference type="OrthoDB" id="5596422at2759"/>
<dbReference type="PANTHER" id="PTHR24067">
    <property type="entry name" value="UBIQUITIN-CONJUGATING ENZYME E2"/>
    <property type="match status" value="1"/>
</dbReference>
<feature type="domain" description="UBC core" evidence="3">
    <location>
        <begin position="111"/>
        <end position="264"/>
    </location>
</feature>
<dbReference type="InterPro" id="IPR000608">
    <property type="entry name" value="UBC"/>
</dbReference>
<evidence type="ECO:0000313" key="4">
    <source>
        <dbReference type="EMBL" id="KAJ1972479.1"/>
    </source>
</evidence>
<dbReference type="CDD" id="cd23814">
    <property type="entry name" value="UEV_AKTIP"/>
    <property type="match status" value="1"/>
</dbReference>
<proteinExistence type="predicted"/>
<name>A0A9W8AX00_9FUNG</name>